<accession>A0A2S5BIS5</accession>
<feature type="region of interest" description="Disordered" evidence="7">
    <location>
        <begin position="1"/>
        <end position="31"/>
    </location>
</feature>
<dbReference type="Gene3D" id="1.10.10.10">
    <property type="entry name" value="Winged helix-like DNA-binding domain superfamily/Winged helix DNA-binding domain"/>
    <property type="match status" value="1"/>
</dbReference>
<proteinExistence type="inferred from homology"/>
<evidence type="ECO:0000256" key="2">
    <source>
        <dbReference type="ARBA" id="ARBA00007815"/>
    </source>
</evidence>
<dbReference type="PANTHER" id="PTHR13989">
    <property type="entry name" value="REPLICATION PROTEIN A-RELATED"/>
    <property type="match status" value="1"/>
</dbReference>
<evidence type="ECO:0000256" key="6">
    <source>
        <dbReference type="PIRSR" id="PIRSR036949-1"/>
    </source>
</evidence>
<evidence type="ECO:0000313" key="11">
    <source>
        <dbReference type="Proteomes" id="UP000237144"/>
    </source>
</evidence>
<comment type="similarity">
    <text evidence="2">Belongs to the replication factor A protein 2 family.</text>
</comment>
<dbReference type="AlphaFoldDB" id="A0A2S5BIS5"/>
<evidence type="ECO:0000256" key="3">
    <source>
        <dbReference type="ARBA" id="ARBA00022705"/>
    </source>
</evidence>
<dbReference type="Gene3D" id="2.40.50.140">
    <property type="entry name" value="Nucleic acid-binding proteins"/>
    <property type="match status" value="1"/>
</dbReference>
<dbReference type="Pfam" id="PF01336">
    <property type="entry name" value="tRNA_anti-codon"/>
    <property type="match status" value="1"/>
</dbReference>
<keyword evidence="11" id="KW-1185">Reference proteome</keyword>
<dbReference type="InterPro" id="IPR036390">
    <property type="entry name" value="WH_DNA-bd_sf"/>
</dbReference>
<dbReference type="Pfam" id="PF08784">
    <property type="entry name" value="RPA_C"/>
    <property type="match status" value="1"/>
</dbReference>
<dbReference type="PANTHER" id="PTHR13989:SF16">
    <property type="entry name" value="REPLICATION PROTEIN A2"/>
    <property type="match status" value="1"/>
</dbReference>
<name>A0A2S5BIS5_9BASI</name>
<protein>
    <recommendedName>
        <fullName evidence="12">Replication protein A C-terminal domain-containing protein</fullName>
    </recommendedName>
</protein>
<evidence type="ECO:0000313" key="10">
    <source>
        <dbReference type="EMBL" id="POY76679.1"/>
    </source>
</evidence>
<evidence type="ECO:0000256" key="7">
    <source>
        <dbReference type="SAM" id="MobiDB-lite"/>
    </source>
</evidence>
<organism evidence="10 11">
    <name type="scientific">Rhodotorula taiwanensis</name>
    <dbReference type="NCBI Taxonomy" id="741276"/>
    <lineage>
        <taxon>Eukaryota</taxon>
        <taxon>Fungi</taxon>
        <taxon>Dikarya</taxon>
        <taxon>Basidiomycota</taxon>
        <taxon>Pucciniomycotina</taxon>
        <taxon>Microbotryomycetes</taxon>
        <taxon>Sporidiobolales</taxon>
        <taxon>Sporidiobolaceae</taxon>
        <taxon>Rhodotorula</taxon>
    </lineage>
</organism>
<evidence type="ECO:0000259" key="9">
    <source>
        <dbReference type="Pfam" id="PF08784"/>
    </source>
</evidence>
<dbReference type="CDD" id="cd04478">
    <property type="entry name" value="RPA2_DBD_D"/>
    <property type="match status" value="1"/>
</dbReference>
<dbReference type="InterPro" id="IPR014892">
    <property type="entry name" value="RPA_C"/>
</dbReference>
<dbReference type="GO" id="GO:0005662">
    <property type="term" value="C:DNA replication factor A complex"/>
    <property type="evidence" value="ECO:0007669"/>
    <property type="project" value="TreeGrafter"/>
</dbReference>
<feature type="cross-link" description="Glycyl lysine isopeptide (Lys-Gly) (interchain with G-Cter in ubiquitin)" evidence="6">
    <location>
        <position position="26"/>
    </location>
</feature>
<dbReference type="SUPFAM" id="SSF50249">
    <property type="entry name" value="Nucleic acid-binding proteins"/>
    <property type="match status" value="1"/>
</dbReference>
<dbReference type="SUPFAM" id="SSF46785">
    <property type="entry name" value="Winged helix' DNA-binding domain"/>
    <property type="match status" value="1"/>
</dbReference>
<dbReference type="PROSITE" id="PS50007">
    <property type="entry name" value="PIPLC_X_DOMAIN"/>
    <property type="match status" value="1"/>
</dbReference>
<comment type="caution">
    <text evidence="10">The sequence shown here is derived from an EMBL/GenBank/DDBJ whole genome shotgun (WGS) entry which is preliminary data.</text>
</comment>
<evidence type="ECO:0000256" key="4">
    <source>
        <dbReference type="ARBA" id="ARBA00023125"/>
    </source>
</evidence>
<dbReference type="STRING" id="741276.A0A2S5BIS5"/>
<dbReference type="InterPro" id="IPR012340">
    <property type="entry name" value="NA-bd_OB-fold"/>
</dbReference>
<dbReference type="PIRSF" id="PIRSF036949">
    <property type="entry name" value="RPA32"/>
    <property type="match status" value="1"/>
</dbReference>
<evidence type="ECO:0000256" key="5">
    <source>
        <dbReference type="ARBA" id="ARBA00023242"/>
    </source>
</evidence>
<dbReference type="OrthoDB" id="25571at2759"/>
<keyword evidence="3" id="KW-0235">DNA replication</keyword>
<sequence length="264" mass="28491">MSYAGAGGFMGSQGGGSQNSPGGGEKKSGSNGLRPVTIAQVINATQAFADAEFFIDGSEVRDVTLVACIRNIGQTSTQLSMLIEDGTGQIDARLWVGPDEEIQHDYELNSYVRIIGTLKTFSGKRHVSANRFRKVTDHNEILFHAVECIYVHKYYTEGPPGGAKMQEITHQTYDAGENPYTGGNTNAAASDTFSDLPPLHRSLMQYIVGRVRAEGAGEEGVHVEACIRATGASDKEIRDAIAQLLEDGHVYETIDDNHILPTSV</sequence>
<dbReference type="GO" id="GO:0035861">
    <property type="term" value="C:site of double-strand break"/>
    <property type="evidence" value="ECO:0007669"/>
    <property type="project" value="TreeGrafter"/>
</dbReference>
<keyword evidence="4" id="KW-0238">DNA-binding</keyword>
<dbReference type="InterPro" id="IPR040260">
    <property type="entry name" value="RFA2-like"/>
</dbReference>
<dbReference type="GO" id="GO:0000781">
    <property type="term" value="C:chromosome, telomeric region"/>
    <property type="evidence" value="ECO:0007669"/>
    <property type="project" value="TreeGrafter"/>
</dbReference>
<evidence type="ECO:0000259" key="8">
    <source>
        <dbReference type="Pfam" id="PF01336"/>
    </source>
</evidence>
<feature type="compositionally biased region" description="Gly residues" evidence="7">
    <location>
        <begin position="1"/>
        <end position="23"/>
    </location>
</feature>
<dbReference type="GO" id="GO:0003697">
    <property type="term" value="F:single-stranded DNA binding"/>
    <property type="evidence" value="ECO:0007669"/>
    <property type="project" value="TreeGrafter"/>
</dbReference>
<keyword evidence="5" id="KW-0539">Nucleus</keyword>
<comment type="subcellular location">
    <subcellularLocation>
        <location evidence="1">Nucleus</location>
    </subcellularLocation>
</comment>
<feature type="domain" description="OB" evidence="8">
    <location>
        <begin position="63"/>
        <end position="134"/>
    </location>
</feature>
<evidence type="ECO:0000256" key="1">
    <source>
        <dbReference type="ARBA" id="ARBA00004123"/>
    </source>
</evidence>
<dbReference type="GO" id="GO:0000724">
    <property type="term" value="P:double-strand break repair via homologous recombination"/>
    <property type="evidence" value="ECO:0007669"/>
    <property type="project" value="TreeGrafter"/>
</dbReference>
<dbReference type="GO" id="GO:0006260">
    <property type="term" value="P:DNA replication"/>
    <property type="evidence" value="ECO:0007669"/>
    <property type="project" value="UniProtKB-KW"/>
</dbReference>
<gene>
    <name evidence="10" type="ORF">BMF94_0271</name>
</gene>
<evidence type="ECO:0008006" key="12">
    <source>
        <dbReference type="Google" id="ProtNLM"/>
    </source>
</evidence>
<dbReference type="InterPro" id="IPR036388">
    <property type="entry name" value="WH-like_DNA-bd_sf"/>
</dbReference>
<dbReference type="EMBL" id="PJQD01000002">
    <property type="protein sequence ID" value="POY76679.1"/>
    <property type="molecule type" value="Genomic_DNA"/>
</dbReference>
<feature type="cross-link" description="Glycyl lysine isopeptide (Lys-Gly) (interchain with G-Cter in ubiquitin)" evidence="6">
    <location>
        <position position="27"/>
    </location>
</feature>
<dbReference type="InterPro" id="IPR014646">
    <property type="entry name" value="Rfa2/RPA32"/>
</dbReference>
<reference evidence="10 11" key="1">
    <citation type="journal article" date="2018" name="Front. Microbiol.">
        <title>Prospects for Fungal Bioremediation of Acidic Radioactive Waste Sites: Characterization and Genome Sequence of Rhodotorula taiwanensis MD1149.</title>
        <authorList>
            <person name="Tkavc R."/>
            <person name="Matrosova V.Y."/>
            <person name="Grichenko O.E."/>
            <person name="Gostincar C."/>
            <person name="Volpe R.P."/>
            <person name="Klimenkova P."/>
            <person name="Gaidamakova E.K."/>
            <person name="Zhou C.E."/>
            <person name="Stewart B.J."/>
            <person name="Lyman M.G."/>
            <person name="Malfatti S.A."/>
            <person name="Rubinfeld B."/>
            <person name="Courtot M."/>
            <person name="Singh J."/>
            <person name="Dalgard C.L."/>
            <person name="Hamilton T."/>
            <person name="Frey K.G."/>
            <person name="Gunde-Cimerman N."/>
            <person name="Dugan L."/>
            <person name="Daly M.J."/>
        </authorList>
    </citation>
    <scope>NUCLEOTIDE SEQUENCE [LARGE SCALE GENOMIC DNA]</scope>
    <source>
        <strain evidence="10 11">MD1149</strain>
    </source>
</reference>
<dbReference type="GO" id="GO:0006289">
    <property type="term" value="P:nucleotide-excision repair"/>
    <property type="evidence" value="ECO:0007669"/>
    <property type="project" value="TreeGrafter"/>
</dbReference>
<feature type="domain" description="Replication protein A C-terminal" evidence="9">
    <location>
        <begin position="166"/>
        <end position="257"/>
    </location>
</feature>
<dbReference type="Proteomes" id="UP000237144">
    <property type="component" value="Unassembled WGS sequence"/>
</dbReference>
<dbReference type="InterPro" id="IPR004365">
    <property type="entry name" value="NA-bd_OB_tRNA"/>
</dbReference>